<keyword evidence="8" id="KW-1185">Reference proteome</keyword>
<dbReference type="SUPFAM" id="SSF48498">
    <property type="entry name" value="Tetracyclin repressor-like, C-terminal domain"/>
    <property type="match status" value="1"/>
</dbReference>
<keyword evidence="1" id="KW-0805">Transcription regulation</keyword>
<dbReference type="Pfam" id="PF02909">
    <property type="entry name" value="TetR_C_1"/>
    <property type="match status" value="1"/>
</dbReference>
<dbReference type="PANTHER" id="PTHR30055:SF151">
    <property type="entry name" value="TRANSCRIPTIONAL REGULATORY PROTEIN"/>
    <property type="match status" value="1"/>
</dbReference>
<feature type="region of interest" description="Disordered" evidence="5">
    <location>
        <begin position="1"/>
        <end position="22"/>
    </location>
</feature>
<protein>
    <submittedName>
        <fullName evidence="7">TetR/AcrR family transcriptional regulator</fullName>
    </submittedName>
</protein>
<dbReference type="Proteomes" id="UP001500897">
    <property type="component" value="Unassembled WGS sequence"/>
</dbReference>
<evidence type="ECO:0000256" key="2">
    <source>
        <dbReference type="ARBA" id="ARBA00023125"/>
    </source>
</evidence>
<feature type="DNA-binding region" description="H-T-H motif" evidence="4">
    <location>
        <begin position="46"/>
        <end position="65"/>
    </location>
</feature>
<keyword evidence="2 4" id="KW-0238">DNA-binding</keyword>
<evidence type="ECO:0000313" key="8">
    <source>
        <dbReference type="Proteomes" id="UP001500897"/>
    </source>
</evidence>
<dbReference type="Gene3D" id="1.10.357.10">
    <property type="entry name" value="Tetracycline Repressor, domain 2"/>
    <property type="match status" value="1"/>
</dbReference>
<dbReference type="PROSITE" id="PS50977">
    <property type="entry name" value="HTH_TETR_2"/>
    <property type="match status" value="1"/>
</dbReference>
<dbReference type="InterPro" id="IPR036271">
    <property type="entry name" value="Tet_transcr_reg_TetR-rel_C_sf"/>
</dbReference>
<dbReference type="SUPFAM" id="SSF46689">
    <property type="entry name" value="Homeodomain-like"/>
    <property type="match status" value="1"/>
</dbReference>
<sequence>MKGMTPPRQRPADRPSRERRRASHSIEAVLGAAVELLDEAGEPALTIRGLASRLGTGVGSVYWYVSGRDDLLDRAVDHVLGGVLAEFERHPRTGDPVDELRAMAVTLFEAVVDRPWLGSRFMRGIDAEGNSLRLYEELGRQLLRLDLTPLQRFHAVTAVLGVVVSAAADLGQEPPQAVVDGLVEREEYLGRYATVWRALDPGEYPFLHDVVDEFDGHDDKAQFLAALDLTLAGLRLQAGRAPGADAPAEGS</sequence>
<dbReference type="InterPro" id="IPR004111">
    <property type="entry name" value="Repressor_TetR_C"/>
</dbReference>
<dbReference type="Gene3D" id="1.10.10.60">
    <property type="entry name" value="Homeodomain-like"/>
    <property type="match status" value="1"/>
</dbReference>
<keyword evidence="3" id="KW-0804">Transcription</keyword>
<comment type="caution">
    <text evidence="7">The sequence shown here is derived from an EMBL/GenBank/DDBJ whole genome shotgun (WGS) entry which is preliminary data.</text>
</comment>
<dbReference type="InterPro" id="IPR001647">
    <property type="entry name" value="HTH_TetR"/>
</dbReference>
<proteinExistence type="predicted"/>
<feature type="domain" description="HTH tetR-type" evidence="6">
    <location>
        <begin position="23"/>
        <end position="83"/>
    </location>
</feature>
<gene>
    <name evidence="7" type="ORF">GCM10009759_53780</name>
</gene>
<dbReference type="PANTHER" id="PTHR30055">
    <property type="entry name" value="HTH-TYPE TRANSCRIPTIONAL REGULATOR RUTR"/>
    <property type="match status" value="1"/>
</dbReference>
<organism evidence="7 8">
    <name type="scientific">Kitasatospora saccharophila</name>
    <dbReference type="NCBI Taxonomy" id="407973"/>
    <lineage>
        <taxon>Bacteria</taxon>
        <taxon>Bacillati</taxon>
        <taxon>Actinomycetota</taxon>
        <taxon>Actinomycetes</taxon>
        <taxon>Kitasatosporales</taxon>
        <taxon>Streptomycetaceae</taxon>
        <taxon>Kitasatospora</taxon>
    </lineage>
</organism>
<evidence type="ECO:0000256" key="4">
    <source>
        <dbReference type="PROSITE-ProRule" id="PRU00335"/>
    </source>
</evidence>
<dbReference type="PRINTS" id="PR00455">
    <property type="entry name" value="HTHTETR"/>
</dbReference>
<evidence type="ECO:0000259" key="6">
    <source>
        <dbReference type="PROSITE" id="PS50977"/>
    </source>
</evidence>
<dbReference type="InterPro" id="IPR050109">
    <property type="entry name" value="HTH-type_TetR-like_transc_reg"/>
</dbReference>
<dbReference type="InterPro" id="IPR009057">
    <property type="entry name" value="Homeodomain-like_sf"/>
</dbReference>
<evidence type="ECO:0000256" key="1">
    <source>
        <dbReference type="ARBA" id="ARBA00023015"/>
    </source>
</evidence>
<evidence type="ECO:0000256" key="3">
    <source>
        <dbReference type="ARBA" id="ARBA00023163"/>
    </source>
</evidence>
<dbReference type="EMBL" id="BAAANS010000041">
    <property type="protein sequence ID" value="GAA2111611.1"/>
    <property type="molecule type" value="Genomic_DNA"/>
</dbReference>
<name>A0ABN2XHT1_9ACTN</name>
<accession>A0ABN2XHT1</accession>
<evidence type="ECO:0000313" key="7">
    <source>
        <dbReference type="EMBL" id="GAA2111611.1"/>
    </source>
</evidence>
<reference evidence="7 8" key="1">
    <citation type="journal article" date="2019" name="Int. J. Syst. Evol. Microbiol.">
        <title>The Global Catalogue of Microorganisms (GCM) 10K type strain sequencing project: providing services to taxonomists for standard genome sequencing and annotation.</title>
        <authorList>
            <consortium name="The Broad Institute Genomics Platform"/>
            <consortium name="The Broad Institute Genome Sequencing Center for Infectious Disease"/>
            <person name="Wu L."/>
            <person name="Ma J."/>
        </authorList>
    </citation>
    <scope>NUCLEOTIDE SEQUENCE [LARGE SCALE GENOMIC DNA]</scope>
    <source>
        <strain evidence="7 8">JCM 14559</strain>
    </source>
</reference>
<dbReference type="Pfam" id="PF00440">
    <property type="entry name" value="TetR_N"/>
    <property type="match status" value="1"/>
</dbReference>
<evidence type="ECO:0000256" key="5">
    <source>
        <dbReference type="SAM" id="MobiDB-lite"/>
    </source>
</evidence>